<proteinExistence type="predicted"/>
<keyword evidence="3" id="KW-1185">Reference proteome</keyword>
<accession>A0ABY1T2R8</accession>
<evidence type="ECO:0000313" key="2">
    <source>
        <dbReference type="EMBL" id="SNT50851.1"/>
    </source>
</evidence>
<gene>
    <name evidence="1" type="ORF">SAMN06295949_123108</name>
    <name evidence="2" type="ORF">SAMN06295949_13862</name>
</gene>
<dbReference type="EMBL" id="FZPC01000038">
    <property type="protein sequence ID" value="SNT50851.1"/>
    <property type="molecule type" value="Genomic_DNA"/>
</dbReference>
<evidence type="ECO:0000313" key="3">
    <source>
        <dbReference type="Proteomes" id="UP000198309"/>
    </source>
</evidence>
<comment type="caution">
    <text evidence="2">The sequence shown here is derived from an EMBL/GenBank/DDBJ whole genome shotgun (WGS) entry which is preliminary data.</text>
</comment>
<feature type="non-terminal residue" evidence="2">
    <location>
        <position position="1"/>
    </location>
</feature>
<evidence type="ECO:0000313" key="1">
    <source>
        <dbReference type="EMBL" id="SNT37333.1"/>
    </source>
</evidence>
<organism evidence="2 3">
    <name type="scientific">Pseudomonas delhiensis</name>
    <dbReference type="NCBI Taxonomy" id="366289"/>
    <lineage>
        <taxon>Bacteria</taxon>
        <taxon>Pseudomonadati</taxon>
        <taxon>Pseudomonadota</taxon>
        <taxon>Gammaproteobacteria</taxon>
        <taxon>Pseudomonadales</taxon>
        <taxon>Pseudomonadaceae</taxon>
        <taxon>Pseudomonas</taxon>
    </lineage>
</organism>
<protein>
    <recommendedName>
        <fullName evidence="4">Phosphonoacetaldehyde hydrolase</fullName>
    </recommendedName>
</protein>
<name>A0ABY1T2R8_9PSED</name>
<sequence>HYLIDTIAELPAVVADINARLARGEMPQSF</sequence>
<reference evidence="2 3" key="1">
    <citation type="submission" date="2017-06" db="EMBL/GenBank/DDBJ databases">
        <authorList>
            <person name="Varghese N."/>
            <person name="Submissions S."/>
        </authorList>
    </citation>
    <scope>NUCLEOTIDE SEQUENCE [LARGE SCALE GENOMIC DNA]</scope>
    <source>
        <strain evidence="2 3">RLD-1</strain>
    </source>
</reference>
<evidence type="ECO:0008006" key="4">
    <source>
        <dbReference type="Google" id="ProtNLM"/>
    </source>
</evidence>
<dbReference type="EMBL" id="FZPC01000023">
    <property type="protein sequence ID" value="SNT37333.1"/>
    <property type="molecule type" value="Genomic_DNA"/>
</dbReference>
<dbReference type="Proteomes" id="UP000198309">
    <property type="component" value="Unassembled WGS sequence"/>
</dbReference>